<sequence>MNRSEIGALSTITTLLQGISKASEY</sequence>
<proteinExistence type="predicted"/>
<dbReference type="EMBL" id="GBRH01266906">
    <property type="protein sequence ID" value="JAD30989.1"/>
    <property type="molecule type" value="Transcribed_RNA"/>
</dbReference>
<evidence type="ECO:0000313" key="1">
    <source>
        <dbReference type="EMBL" id="JAD30989.1"/>
    </source>
</evidence>
<protein>
    <submittedName>
        <fullName evidence="1">Uncharacterized protein</fullName>
    </submittedName>
</protein>
<reference evidence="1" key="2">
    <citation type="journal article" date="2015" name="Data Brief">
        <title>Shoot transcriptome of the giant reed, Arundo donax.</title>
        <authorList>
            <person name="Barrero R.A."/>
            <person name="Guerrero F.D."/>
            <person name="Moolhuijzen P."/>
            <person name="Goolsby J.A."/>
            <person name="Tidwell J."/>
            <person name="Bellgard S.E."/>
            <person name="Bellgard M.I."/>
        </authorList>
    </citation>
    <scope>NUCLEOTIDE SEQUENCE</scope>
    <source>
        <tissue evidence="1">Shoot tissue taken approximately 20 cm above the soil surface</tissue>
    </source>
</reference>
<name>A0A0A8YV37_ARUDO</name>
<dbReference type="AlphaFoldDB" id="A0A0A8YV37"/>
<accession>A0A0A8YV37</accession>
<organism evidence="1">
    <name type="scientific">Arundo donax</name>
    <name type="common">Giant reed</name>
    <name type="synonym">Donax arundinaceus</name>
    <dbReference type="NCBI Taxonomy" id="35708"/>
    <lineage>
        <taxon>Eukaryota</taxon>
        <taxon>Viridiplantae</taxon>
        <taxon>Streptophyta</taxon>
        <taxon>Embryophyta</taxon>
        <taxon>Tracheophyta</taxon>
        <taxon>Spermatophyta</taxon>
        <taxon>Magnoliopsida</taxon>
        <taxon>Liliopsida</taxon>
        <taxon>Poales</taxon>
        <taxon>Poaceae</taxon>
        <taxon>PACMAD clade</taxon>
        <taxon>Arundinoideae</taxon>
        <taxon>Arundineae</taxon>
        <taxon>Arundo</taxon>
    </lineage>
</organism>
<reference evidence="1" key="1">
    <citation type="submission" date="2014-09" db="EMBL/GenBank/DDBJ databases">
        <authorList>
            <person name="Magalhaes I.L.F."/>
            <person name="Oliveira U."/>
            <person name="Santos F.R."/>
            <person name="Vidigal T.H.D.A."/>
            <person name="Brescovit A.D."/>
            <person name="Santos A.J."/>
        </authorList>
    </citation>
    <scope>NUCLEOTIDE SEQUENCE</scope>
    <source>
        <tissue evidence="1">Shoot tissue taken approximately 20 cm above the soil surface</tissue>
    </source>
</reference>